<protein>
    <recommendedName>
        <fullName evidence="3">Integral membrane protein</fullName>
    </recommendedName>
</protein>
<reference evidence="1 2" key="1">
    <citation type="submission" date="2024-03" db="EMBL/GenBank/DDBJ databases">
        <title>First Report of Pectobacterium brasiliscabiei causing potato scab in china.</title>
        <authorList>
            <person name="Handique U."/>
        </authorList>
    </citation>
    <scope>NUCLEOTIDE SEQUENCE [LARGE SCALE GENOMIC DNA]</scope>
    <source>
        <strain evidence="1 2">ZRIMU1503</strain>
    </source>
</reference>
<gene>
    <name evidence="1" type="ORF">WB403_20070</name>
</gene>
<evidence type="ECO:0000313" key="1">
    <source>
        <dbReference type="EMBL" id="MEI5611458.1"/>
    </source>
</evidence>
<comment type="caution">
    <text evidence="1">The sequence shown here is derived from an EMBL/GenBank/DDBJ whole genome shotgun (WGS) entry which is preliminary data.</text>
</comment>
<dbReference type="RefSeq" id="WP_336558529.1">
    <property type="nucleotide sequence ID" value="NZ_JBBAYL010000016.1"/>
</dbReference>
<keyword evidence="2" id="KW-1185">Reference proteome</keyword>
<name>A0ABU8GE33_9ACTN</name>
<organism evidence="1 2">
    <name type="scientific">Streptomyces brasiliscabiei</name>
    <dbReference type="NCBI Taxonomy" id="2736302"/>
    <lineage>
        <taxon>Bacteria</taxon>
        <taxon>Bacillati</taxon>
        <taxon>Actinomycetota</taxon>
        <taxon>Actinomycetes</taxon>
        <taxon>Kitasatosporales</taxon>
        <taxon>Streptomycetaceae</taxon>
        <taxon>Streptomyces</taxon>
    </lineage>
</organism>
<evidence type="ECO:0008006" key="3">
    <source>
        <dbReference type="Google" id="ProtNLM"/>
    </source>
</evidence>
<sequence length="333" mass="35323">MPTMVLPLVPLVIIIGSGITGGGGVVAGAVGGVQKKRAETQIRHHTTRYENRHTTHLAKVDRANAALQSLGRAQERAQRDVIFRMRDFLERHAKQVQAREHLILDGVDDSNTTRVVGMAKLDPDVAGWVRGVVGSAVVAGATPVVLRKAVAQLGKASTGRPIADLRGAAAERATRAFFGGGSRASGGGGMTLGATVLKVAAVGPGVLFAGLTMKNRGAKARTEADNLRTAVDDAIAQLDVRDQLLRGVRKRAHELDDILIRLVSQATNALDLLESEPFDIDAHGKRLQAALVLVKSVRDVATAPVADEDGNLDTNTEQLIFNYRDVGKETPDA</sequence>
<accession>A0ABU8GE33</accession>
<proteinExistence type="predicted"/>
<dbReference type="EMBL" id="JBBAYM010000012">
    <property type="protein sequence ID" value="MEI5611458.1"/>
    <property type="molecule type" value="Genomic_DNA"/>
</dbReference>
<evidence type="ECO:0000313" key="2">
    <source>
        <dbReference type="Proteomes" id="UP001365781"/>
    </source>
</evidence>
<dbReference type="Proteomes" id="UP001365781">
    <property type="component" value="Unassembled WGS sequence"/>
</dbReference>